<feature type="transmembrane region" description="Helical" evidence="1">
    <location>
        <begin position="72"/>
        <end position="95"/>
    </location>
</feature>
<dbReference type="EMBL" id="CAJNNW010026384">
    <property type="protein sequence ID" value="CAE8684904.1"/>
    <property type="molecule type" value="Genomic_DNA"/>
</dbReference>
<dbReference type="AlphaFoldDB" id="A0A813JR45"/>
<keyword evidence="1" id="KW-0812">Transmembrane</keyword>
<proteinExistence type="predicted"/>
<evidence type="ECO:0000313" key="2">
    <source>
        <dbReference type="EMBL" id="CAE8684904.1"/>
    </source>
</evidence>
<comment type="caution">
    <text evidence="2">The sequence shown here is derived from an EMBL/GenBank/DDBJ whole genome shotgun (WGS) entry which is preliminary data.</text>
</comment>
<organism evidence="2 3">
    <name type="scientific">Polarella glacialis</name>
    <name type="common">Dinoflagellate</name>
    <dbReference type="NCBI Taxonomy" id="89957"/>
    <lineage>
        <taxon>Eukaryota</taxon>
        <taxon>Sar</taxon>
        <taxon>Alveolata</taxon>
        <taxon>Dinophyceae</taxon>
        <taxon>Suessiales</taxon>
        <taxon>Suessiaceae</taxon>
        <taxon>Polarella</taxon>
    </lineage>
</organism>
<protein>
    <submittedName>
        <fullName evidence="2">Uncharacterized protein</fullName>
    </submittedName>
</protein>
<sequence>MAPSVAPTLFGQLAGAAQSVAQQAVGGAVDLGPPPPPPPPPKVWCLVLRRKPIRSPEDEPEIGDCEKLCLKLLLIPFAIVTYFLGWIISLVIYAIGCCCCPLCGPAIFTAFATTRMQSASEFGAGHAAASTKQDAARAAGGLTCLVHFYKWVYWNLIRPLGMLCDW</sequence>
<keyword evidence="1" id="KW-0472">Membrane</keyword>
<reference evidence="2" key="1">
    <citation type="submission" date="2021-02" db="EMBL/GenBank/DDBJ databases">
        <authorList>
            <person name="Dougan E. K."/>
            <person name="Rhodes N."/>
            <person name="Thang M."/>
            <person name="Chan C."/>
        </authorList>
    </citation>
    <scope>NUCLEOTIDE SEQUENCE</scope>
</reference>
<evidence type="ECO:0000256" key="1">
    <source>
        <dbReference type="SAM" id="Phobius"/>
    </source>
</evidence>
<name>A0A813JR45_POLGL</name>
<evidence type="ECO:0000313" key="3">
    <source>
        <dbReference type="Proteomes" id="UP000626109"/>
    </source>
</evidence>
<dbReference type="Proteomes" id="UP000626109">
    <property type="component" value="Unassembled WGS sequence"/>
</dbReference>
<keyword evidence="1" id="KW-1133">Transmembrane helix</keyword>
<accession>A0A813JR45</accession>
<gene>
    <name evidence="2" type="ORF">PGLA2088_LOCUS24185</name>
</gene>